<organism evidence="1 2">
    <name type="scientific">Halobium palmae</name>
    <dbReference type="NCBI Taxonomy" id="1776492"/>
    <lineage>
        <taxon>Archaea</taxon>
        <taxon>Methanobacteriati</taxon>
        <taxon>Methanobacteriota</taxon>
        <taxon>Stenosarchaea group</taxon>
        <taxon>Halobacteria</taxon>
        <taxon>Halobacteriales</taxon>
        <taxon>Haloferacaceae</taxon>
        <taxon>Halobium</taxon>
    </lineage>
</organism>
<evidence type="ECO:0000313" key="1">
    <source>
        <dbReference type="EMBL" id="MFC6726310.1"/>
    </source>
</evidence>
<keyword evidence="2" id="KW-1185">Reference proteome</keyword>
<comment type="caution">
    <text evidence="1">The sequence shown here is derived from an EMBL/GenBank/DDBJ whole genome shotgun (WGS) entry which is preliminary data.</text>
</comment>
<proteinExistence type="predicted"/>
<protein>
    <submittedName>
        <fullName evidence="1">S9 family peptidase</fullName>
    </submittedName>
</protein>
<reference evidence="1 2" key="1">
    <citation type="journal article" date="2019" name="Int. J. Syst. Evol. Microbiol.">
        <title>The Global Catalogue of Microorganisms (GCM) 10K type strain sequencing project: providing services to taxonomists for standard genome sequencing and annotation.</title>
        <authorList>
            <consortium name="The Broad Institute Genomics Platform"/>
            <consortium name="The Broad Institute Genome Sequencing Center for Infectious Disease"/>
            <person name="Wu L."/>
            <person name="Ma J."/>
        </authorList>
    </citation>
    <scope>NUCLEOTIDE SEQUENCE [LARGE SCALE GENOMIC DNA]</scope>
    <source>
        <strain evidence="1 2">NBRC 111368</strain>
    </source>
</reference>
<sequence>MEDGGGAAGDGYPRYDVERYLNVRSAYGAAFGPSGERLAFLMDTTGTAQVWSVAGPNRWPEQHTFFDEQVRFLSWSPERPELVFGMDAGGNERAQLHLLDPDRGRITNLTRKPDAKHRWGGW</sequence>
<dbReference type="AlphaFoldDB" id="A0ABD5S460"/>
<dbReference type="Proteomes" id="UP001596328">
    <property type="component" value="Unassembled WGS sequence"/>
</dbReference>
<dbReference type="EMBL" id="JBHSWU010001025">
    <property type="protein sequence ID" value="MFC6726310.1"/>
    <property type="molecule type" value="Genomic_DNA"/>
</dbReference>
<dbReference type="SUPFAM" id="SSF82171">
    <property type="entry name" value="DPP6 N-terminal domain-like"/>
    <property type="match status" value="1"/>
</dbReference>
<feature type="non-terminal residue" evidence="1">
    <location>
        <position position="122"/>
    </location>
</feature>
<evidence type="ECO:0000313" key="2">
    <source>
        <dbReference type="Proteomes" id="UP001596328"/>
    </source>
</evidence>
<dbReference type="InterPro" id="IPR011042">
    <property type="entry name" value="6-blade_b-propeller_TolB-like"/>
</dbReference>
<gene>
    <name evidence="1" type="ORF">ACFQE1_18465</name>
</gene>
<dbReference type="Gene3D" id="2.120.10.30">
    <property type="entry name" value="TolB, C-terminal domain"/>
    <property type="match status" value="1"/>
</dbReference>
<accession>A0ABD5S460</accession>
<name>A0ABD5S460_9EURY</name>